<dbReference type="OrthoDB" id="10615005at2759"/>
<evidence type="ECO:0000313" key="3">
    <source>
        <dbReference type="EMBL" id="KAG8469494.1"/>
    </source>
</evidence>
<accession>A0A8J6CEB6</accession>
<organism evidence="3 4">
    <name type="scientific">Diacronema lutheri</name>
    <name type="common">Unicellular marine alga</name>
    <name type="synonym">Monochrysis lutheri</name>
    <dbReference type="NCBI Taxonomy" id="2081491"/>
    <lineage>
        <taxon>Eukaryota</taxon>
        <taxon>Haptista</taxon>
        <taxon>Haptophyta</taxon>
        <taxon>Pavlovophyceae</taxon>
        <taxon>Pavlovales</taxon>
        <taxon>Pavlovaceae</taxon>
        <taxon>Diacronema</taxon>
    </lineage>
</organism>
<dbReference type="EMBL" id="JAGTXO010000002">
    <property type="protein sequence ID" value="KAG8469494.1"/>
    <property type="molecule type" value="Genomic_DNA"/>
</dbReference>
<gene>
    <name evidence="3" type="ORF">KFE25_005949</name>
</gene>
<keyword evidence="2" id="KW-0732">Signal</keyword>
<reference evidence="3" key="1">
    <citation type="submission" date="2021-05" db="EMBL/GenBank/DDBJ databases">
        <title>The genome of the haptophyte Pavlova lutheri (Diacronema luteri, Pavlovales) - a model for lipid biosynthesis in eukaryotic algae.</title>
        <authorList>
            <person name="Hulatt C.J."/>
            <person name="Posewitz M.C."/>
        </authorList>
    </citation>
    <scope>NUCLEOTIDE SEQUENCE</scope>
    <source>
        <strain evidence="3">NIVA-4/92</strain>
    </source>
</reference>
<feature type="region of interest" description="Disordered" evidence="1">
    <location>
        <begin position="70"/>
        <end position="95"/>
    </location>
</feature>
<feature type="compositionally biased region" description="Polar residues" evidence="1">
    <location>
        <begin position="71"/>
        <end position="80"/>
    </location>
</feature>
<dbReference type="AlphaFoldDB" id="A0A8J6CEB6"/>
<comment type="caution">
    <text evidence="3">The sequence shown here is derived from an EMBL/GenBank/DDBJ whole genome shotgun (WGS) entry which is preliminary data.</text>
</comment>
<keyword evidence="4" id="KW-1185">Reference proteome</keyword>
<feature type="chain" id="PRO_5035267451" evidence="2">
    <location>
        <begin position="24"/>
        <end position="123"/>
    </location>
</feature>
<sequence length="123" mass="12617">MAAERTRGLVLLLFALAPNDAWSLRAVRCARARGGTLLAAACADSRGFFDMYPDDELAALLSVHSTLFPDSETSATSGSQIDGDEGSAAPGGGSLHDLVLGALAETRGAHTGEEDGGSEPEAR</sequence>
<dbReference type="Proteomes" id="UP000751190">
    <property type="component" value="Unassembled WGS sequence"/>
</dbReference>
<feature type="signal peptide" evidence="2">
    <location>
        <begin position="1"/>
        <end position="23"/>
    </location>
</feature>
<protein>
    <submittedName>
        <fullName evidence="3">Uncharacterized protein</fullName>
    </submittedName>
</protein>
<name>A0A8J6CEB6_DIALT</name>
<evidence type="ECO:0000256" key="1">
    <source>
        <dbReference type="SAM" id="MobiDB-lite"/>
    </source>
</evidence>
<evidence type="ECO:0000313" key="4">
    <source>
        <dbReference type="Proteomes" id="UP000751190"/>
    </source>
</evidence>
<proteinExistence type="predicted"/>
<evidence type="ECO:0000256" key="2">
    <source>
        <dbReference type="SAM" id="SignalP"/>
    </source>
</evidence>